<dbReference type="InterPro" id="IPR001789">
    <property type="entry name" value="Sig_transdc_resp-reg_receiver"/>
</dbReference>
<dbReference type="SMART" id="SM00448">
    <property type="entry name" value="REC"/>
    <property type="match status" value="1"/>
</dbReference>
<dbReference type="PANTHER" id="PTHR44520">
    <property type="entry name" value="RESPONSE REGULATOR RCP1-RELATED"/>
    <property type="match status" value="1"/>
</dbReference>
<proteinExistence type="predicted"/>
<keyword evidence="1" id="KW-0597">Phosphoprotein</keyword>
<evidence type="ECO:0000256" key="1">
    <source>
        <dbReference type="PROSITE-ProRule" id="PRU00169"/>
    </source>
</evidence>
<accession>A0AAP2CVP0</accession>
<organism evidence="3 4">
    <name type="scientific">Harenicola maris</name>
    <dbReference type="NCBI Taxonomy" id="2841044"/>
    <lineage>
        <taxon>Bacteria</taxon>
        <taxon>Pseudomonadati</taxon>
        <taxon>Pseudomonadota</taxon>
        <taxon>Alphaproteobacteria</taxon>
        <taxon>Rhodobacterales</taxon>
        <taxon>Paracoccaceae</taxon>
        <taxon>Harenicola</taxon>
    </lineage>
</organism>
<gene>
    <name evidence="3" type="ORF">IV417_14100</name>
</gene>
<feature type="modified residue" description="4-aspartylphosphate" evidence="1">
    <location>
        <position position="62"/>
    </location>
</feature>
<dbReference type="Pfam" id="PF00072">
    <property type="entry name" value="Response_reg"/>
    <property type="match status" value="1"/>
</dbReference>
<evidence type="ECO:0000313" key="3">
    <source>
        <dbReference type="EMBL" id="MBT0958518.1"/>
    </source>
</evidence>
<comment type="caution">
    <text evidence="3">The sequence shown here is derived from an EMBL/GenBank/DDBJ whole genome shotgun (WGS) entry which is preliminary data.</text>
</comment>
<dbReference type="Gene3D" id="3.40.50.2300">
    <property type="match status" value="1"/>
</dbReference>
<dbReference type="SUPFAM" id="SSF52172">
    <property type="entry name" value="CheY-like"/>
    <property type="match status" value="1"/>
</dbReference>
<sequence>MTSPPIKTVITIDDEKIDQLLYKRIMERSGLIETVIPFRMAQDALDFLALEDRVTVDAVFVDINMPRMNGFEFLDIAAERFGSDFAKCVVVMLTTSLDPEDQARAEASETINKFLRKPLSIEDLQEVAQLVLNPT</sequence>
<dbReference type="PROSITE" id="PS50110">
    <property type="entry name" value="RESPONSE_REGULATORY"/>
    <property type="match status" value="1"/>
</dbReference>
<feature type="domain" description="Response regulatory" evidence="2">
    <location>
        <begin position="8"/>
        <end position="132"/>
    </location>
</feature>
<keyword evidence="4" id="KW-1185">Reference proteome</keyword>
<name>A0AAP2CVP0_9RHOB</name>
<dbReference type="RefSeq" id="WP_327794751.1">
    <property type="nucleotide sequence ID" value="NZ_JADQAZ010000003.1"/>
</dbReference>
<reference evidence="3 4" key="1">
    <citation type="journal article" date="2021" name="Arch. Microbiol.">
        <title>Harenicola maris gen. nov., sp. nov. isolated from the Sea of Japan shallow sediments.</title>
        <authorList>
            <person name="Romanenko L.A."/>
            <person name="Kurilenko V.V."/>
            <person name="Chernysheva N.Y."/>
            <person name="Tekutyeva L.A."/>
            <person name="Velansky P.V."/>
            <person name="Svetashev V.I."/>
            <person name="Isaeva M.P."/>
        </authorList>
    </citation>
    <scope>NUCLEOTIDE SEQUENCE [LARGE SCALE GENOMIC DNA]</scope>
    <source>
        <strain evidence="3 4">KMM 3653</strain>
    </source>
</reference>
<dbReference type="PANTHER" id="PTHR44520:SF2">
    <property type="entry name" value="RESPONSE REGULATOR RCP1"/>
    <property type="match status" value="1"/>
</dbReference>
<protein>
    <submittedName>
        <fullName evidence="3">Response regulator</fullName>
    </submittedName>
</protein>
<evidence type="ECO:0000259" key="2">
    <source>
        <dbReference type="PROSITE" id="PS50110"/>
    </source>
</evidence>
<dbReference type="Proteomes" id="UP001315686">
    <property type="component" value="Unassembled WGS sequence"/>
</dbReference>
<dbReference type="EMBL" id="JADQAZ010000003">
    <property type="protein sequence ID" value="MBT0958518.1"/>
    <property type="molecule type" value="Genomic_DNA"/>
</dbReference>
<dbReference type="InterPro" id="IPR011006">
    <property type="entry name" value="CheY-like_superfamily"/>
</dbReference>
<dbReference type="AlphaFoldDB" id="A0AAP2CVP0"/>
<dbReference type="InterPro" id="IPR052893">
    <property type="entry name" value="TCS_response_regulator"/>
</dbReference>
<evidence type="ECO:0000313" key="4">
    <source>
        <dbReference type="Proteomes" id="UP001315686"/>
    </source>
</evidence>
<dbReference type="GO" id="GO:0000160">
    <property type="term" value="P:phosphorelay signal transduction system"/>
    <property type="evidence" value="ECO:0007669"/>
    <property type="project" value="InterPro"/>
</dbReference>